<dbReference type="InterPro" id="IPR000160">
    <property type="entry name" value="GGDEF_dom"/>
</dbReference>
<evidence type="ECO:0000256" key="3">
    <source>
        <dbReference type="SAM" id="Coils"/>
    </source>
</evidence>
<protein>
    <recommendedName>
        <fullName evidence="1">diguanylate cyclase</fullName>
        <ecNumber evidence="1">2.7.7.65</ecNumber>
    </recommendedName>
</protein>
<evidence type="ECO:0000313" key="6">
    <source>
        <dbReference type="EMBL" id="MFC3533988.1"/>
    </source>
</evidence>
<comment type="catalytic activity">
    <reaction evidence="2">
        <text>2 GTP = 3',3'-c-di-GMP + 2 diphosphate</text>
        <dbReference type="Rhea" id="RHEA:24898"/>
        <dbReference type="ChEBI" id="CHEBI:33019"/>
        <dbReference type="ChEBI" id="CHEBI:37565"/>
        <dbReference type="ChEBI" id="CHEBI:58805"/>
        <dbReference type="EC" id="2.7.7.65"/>
    </reaction>
</comment>
<evidence type="ECO:0000256" key="4">
    <source>
        <dbReference type="SAM" id="MobiDB-lite"/>
    </source>
</evidence>
<feature type="compositionally biased region" description="Low complexity" evidence="4">
    <location>
        <begin position="173"/>
        <end position="188"/>
    </location>
</feature>
<dbReference type="InterPro" id="IPR029787">
    <property type="entry name" value="Nucleotide_cyclase"/>
</dbReference>
<dbReference type="PANTHER" id="PTHR45138">
    <property type="entry name" value="REGULATORY COMPONENTS OF SENSORY TRANSDUCTION SYSTEM"/>
    <property type="match status" value="1"/>
</dbReference>
<comment type="caution">
    <text evidence="6">The sequence shown here is derived from an EMBL/GenBank/DDBJ whole genome shotgun (WGS) entry which is preliminary data.</text>
</comment>
<feature type="coiled-coil region" evidence="3">
    <location>
        <begin position="400"/>
        <end position="441"/>
    </location>
</feature>
<evidence type="ECO:0000256" key="2">
    <source>
        <dbReference type="ARBA" id="ARBA00034247"/>
    </source>
</evidence>
<dbReference type="Pfam" id="PF00990">
    <property type="entry name" value="GGDEF"/>
    <property type="match status" value="1"/>
</dbReference>
<dbReference type="PANTHER" id="PTHR45138:SF9">
    <property type="entry name" value="DIGUANYLATE CYCLASE DGCM-RELATED"/>
    <property type="match status" value="1"/>
</dbReference>
<sequence length="597" mass="67745">MTTHNPIDTARETLKQLTQRKLLPTPDNFERLYCEIAGVEPESQKNKLAELLFHAFEKLPVTDSSYKISLAKLRKAIQEEKWELVPQLVMDLSEQHQRSRELSQHWGKLILELIQAWDIRSPEMGQRYKQSALERVIATFGNNPQELNDKLSNLVRSWTQPDSPASGIETADADSPGESPAAAPAATVTEHDAAQSGSMVWRDVLEYAVRYGIAPRLLHYPDLMPQFEEVQLSLQQCGSEDELAVFFPRLRSFLIRLELLSQEDERLVSGLSNLMRLMLQNVAELNRGDNYLIGQISNLQQILAQPNISIQHIYHLESTLKEVIHKQGVLRSSLDEATDSLRTLLDTFLDKLSLMSSGTGQFQQKLREHSERIRASSDSSSLNDILQLLLEDTASMQNNLQHSQLELMDAQHDVENAQSRIRELEQALEAASAKIKEDQLTGAYNRRGLEEHFTREISRAERSGQPLSVALLDVDNFKQLNDSYGHLTGDNVLKYLVDMMRHCVRASDIVGRFGGEEFIILLPDTPAEEAVSLMQRLQRELTKNFFLANQEKLVVTFSAGVAQWHRGEQDVNIIERADRVMYQAKLAGKNRTLSAEN</sequence>
<organism evidence="6 7">
    <name type="scientific">Vogesella facilis</name>
    <dbReference type="NCBI Taxonomy" id="1655232"/>
    <lineage>
        <taxon>Bacteria</taxon>
        <taxon>Pseudomonadati</taxon>
        <taxon>Pseudomonadota</taxon>
        <taxon>Betaproteobacteria</taxon>
        <taxon>Neisseriales</taxon>
        <taxon>Chromobacteriaceae</taxon>
        <taxon>Vogesella</taxon>
    </lineage>
</organism>
<keyword evidence="6" id="KW-0548">Nucleotidyltransferase</keyword>
<evidence type="ECO:0000313" key="7">
    <source>
        <dbReference type="Proteomes" id="UP001595741"/>
    </source>
</evidence>
<dbReference type="EMBL" id="JBHRXN010000036">
    <property type="protein sequence ID" value="MFC3533988.1"/>
    <property type="molecule type" value="Genomic_DNA"/>
</dbReference>
<feature type="region of interest" description="Disordered" evidence="4">
    <location>
        <begin position="158"/>
        <end position="190"/>
    </location>
</feature>
<keyword evidence="6" id="KW-0808">Transferase</keyword>
<dbReference type="GO" id="GO:0052621">
    <property type="term" value="F:diguanylate cyclase activity"/>
    <property type="evidence" value="ECO:0007669"/>
    <property type="project" value="UniProtKB-EC"/>
</dbReference>
<dbReference type="Gene3D" id="3.30.70.270">
    <property type="match status" value="1"/>
</dbReference>
<keyword evidence="3" id="KW-0175">Coiled coil</keyword>
<dbReference type="RefSeq" id="WP_386094522.1">
    <property type="nucleotide sequence ID" value="NZ_JBHRXN010000036.1"/>
</dbReference>
<gene>
    <name evidence="6" type="ORF">ACFOLG_17625</name>
</gene>
<dbReference type="Proteomes" id="UP001595741">
    <property type="component" value="Unassembled WGS sequence"/>
</dbReference>
<feature type="domain" description="GGDEF" evidence="5">
    <location>
        <begin position="465"/>
        <end position="597"/>
    </location>
</feature>
<evidence type="ECO:0000256" key="1">
    <source>
        <dbReference type="ARBA" id="ARBA00012528"/>
    </source>
</evidence>
<keyword evidence="7" id="KW-1185">Reference proteome</keyword>
<dbReference type="InterPro" id="IPR050469">
    <property type="entry name" value="Diguanylate_Cyclase"/>
</dbReference>
<evidence type="ECO:0000259" key="5">
    <source>
        <dbReference type="PROSITE" id="PS50887"/>
    </source>
</evidence>
<dbReference type="EC" id="2.7.7.65" evidence="1"/>
<dbReference type="CDD" id="cd01949">
    <property type="entry name" value="GGDEF"/>
    <property type="match status" value="1"/>
</dbReference>
<reference evidence="7" key="1">
    <citation type="journal article" date="2019" name="Int. J. Syst. Evol. Microbiol.">
        <title>The Global Catalogue of Microorganisms (GCM) 10K type strain sequencing project: providing services to taxonomists for standard genome sequencing and annotation.</title>
        <authorList>
            <consortium name="The Broad Institute Genomics Platform"/>
            <consortium name="The Broad Institute Genome Sequencing Center for Infectious Disease"/>
            <person name="Wu L."/>
            <person name="Ma J."/>
        </authorList>
    </citation>
    <scope>NUCLEOTIDE SEQUENCE [LARGE SCALE GENOMIC DNA]</scope>
    <source>
        <strain evidence="7">KCTC 42742</strain>
    </source>
</reference>
<dbReference type="SUPFAM" id="SSF55073">
    <property type="entry name" value="Nucleotide cyclase"/>
    <property type="match status" value="1"/>
</dbReference>
<dbReference type="NCBIfam" id="TIGR00254">
    <property type="entry name" value="GGDEF"/>
    <property type="match status" value="1"/>
</dbReference>
<dbReference type="PROSITE" id="PS50887">
    <property type="entry name" value="GGDEF"/>
    <property type="match status" value="1"/>
</dbReference>
<name>A0ABV7RM80_9NEIS</name>
<accession>A0ABV7RM80</accession>
<dbReference type="InterPro" id="IPR043128">
    <property type="entry name" value="Rev_trsase/Diguanyl_cyclase"/>
</dbReference>
<proteinExistence type="predicted"/>
<dbReference type="SMART" id="SM00267">
    <property type="entry name" value="GGDEF"/>
    <property type="match status" value="1"/>
</dbReference>